<protein>
    <recommendedName>
        <fullName evidence="5">Penicillin-binding protein activator LpoB</fullName>
    </recommendedName>
</protein>
<evidence type="ECO:0000256" key="2">
    <source>
        <dbReference type="SAM" id="SignalP"/>
    </source>
</evidence>
<organism evidence="3 4">
    <name type="scientific">Pseudomonas asplenii</name>
    <dbReference type="NCBI Taxonomy" id="53407"/>
    <lineage>
        <taxon>Bacteria</taxon>
        <taxon>Pseudomonadati</taxon>
        <taxon>Pseudomonadota</taxon>
        <taxon>Gammaproteobacteria</taxon>
        <taxon>Pseudomonadales</taxon>
        <taxon>Pseudomonadaceae</taxon>
        <taxon>Pseudomonas</taxon>
    </lineage>
</organism>
<dbReference type="RefSeq" id="WP_054058764.1">
    <property type="nucleotide sequence ID" value="NZ_JAQMZR010000040.1"/>
</dbReference>
<evidence type="ECO:0000256" key="1">
    <source>
        <dbReference type="SAM" id="MobiDB-lite"/>
    </source>
</evidence>
<dbReference type="PATRIC" id="fig|50340.43.peg.1368"/>
<evidence type="ECO:0000313" key="3">
    <source>
        <dbReference type="EMBL" id="KPA89617.1"/>
    </source>
</evidence>
<gene>
    <name evidence="3" type="ORF">PF66_04065</name>
</gene>
<reference evidence="3 4" key="1">
    <citation type="journal article" date="2015" name="PLoS ONE">
        <title>Rice-Infecting Pseudomonas Genomes Are Highly Accessorized and Harbor Multiple Putative Virulence Mechanisms to Cause Sheath Brown Rot.</title>
        <authorList>
            <person name="Quibod I.L."/>
            <person name="Grande G."/>
            <person name="Oreiro E.G."/>
            <person name="Borja F.N."/>
            <person name="Dossa G.S."/>
            <person name="Mauleon R."/>
            <person name="Cruz C.V."/>
            <person name="Oliva R."/>
        </authorList>
    </citation>
    <scope>NUCLEOTIDE SEQUENCE [LARGE SCALE GENOMIC DNA]</scope>
    <source>
        <strain evidence="3 4">IRRI 6609</strain>
    </source>
</reference>
<dbReference type="OrthoDB" id="8617715at2"/>
<accession>A0A0N0E337</accession>
<comment type="caution">
    <text evidence="3">The sequence shown here is derived from an EMBL/GenBank/DDBJ whole genome shotgun (WGS) entry which is preliminary data.</text>
</comment>
<dbReference type="STRING" id="50340.PF66_04065"/>
<evidence type="ECO:0000313" key="4">
    <source>
        <dbReference type="Proteomes" id="UP000037931"/>
    </source>
</evidence>
<keyword evidence="4" id="KW-1185">Reference proteome</keyword>
<sequence precursor="true">MRAWIGIIGLAWAFGVQAAPKVAVADLAYQAKVEQYIRSVSARGNFQQGYYGSSGSASYDEYESRSSYIEQGELRKFTGDIKGEILRSGMFQLVQGTPYTSNSKGDVYDVIKRIKGGSFKGADYVLFGTVSDIDFTQDINELANTNSYSAVLGLTLVGDFSLINTRTYQITSAFTAMGEGQDTKLVNSRDIRVSLNRPRVVRDVSKSLGEDVARQLSLQLGGPDMSPDSRPPLQRNNLPPDEPARVLQ</sequence>
<dbReference type="AlphaFoldDB" id="A0A0N0E337"/>
<proteinExistence type="predicted"/>
<feature type="signal peptide" evidence="2">
    <location>
        <begin position="1"/>
        <end position="18"/>
    </location>
</feature>
<keyword evidence="2" id="KW-0732">Signal</keyword>
<evidence type="ECO:0008006" key="5">
    <source>
        <dbReference type="Google" id="ProtNLM"/>
    </source>
</evidence>
<feature type="chain" id="PRO_5005846993" description="Penicillin-binding protein activator LpoB" evidence="2">
    <location>
        <begin position="19"/>
        <end position="248"/>
    </location>
</feature>
<dbReference type="Proteomes" id="UP000037931">
    <property type="component" value="Unassembled WGS sequence"/>
</dbReference>
<name>A0A0N0E337_9PSED</name>
<feature type="region of interest" description="Disordered" evidence="1">
    <location>
        <begin position="219"/>
        <end position="248"/>
    </location>
</feature>
<dbReference type="EMBL" id="JSYZ01000015">
    <property type="protein sequence ID" value="KPA89617.1"/>
    <property type="molecule type" value="Genomic_DNA"/>
</dbReference>